<sequence>MPERRTETRCASSGRLADRGRGRCSRPRGFTLIELVLVIVLLGILAVVAIPRLDTGGFDEYGYTEEAVAALRYARQVAVARNTTVSAVFGGGAYRICTAAACPASGGAYLLNPGSGRPWDGSARGRGEAPTGVTVGSATLSFDGLGRPSAGTTVAIGSRSINVEAETGHVR</sequence>
<keyword evidence="8 11" id="KW-0472">Membrane</keyword>
<dbReference type="Proteomes" id="UP000241193">
    <property type="component" value="Unassembled WGS sequence"/>
</dbReference>
<dbReference type="SUPFAM" id="SSF54523">
    <property type="entry name" value="Pili subunits"/>
    <property type="match status" value="1"/>
</dbReference>
<evidence type="ECO:0000256" key="5">
    <source>
        <dbReference type="ARBA" id="ARBA00022519"/>
    </source>
</evidence>
<comment type="caution">
    <text evidence="13">The sequence shown here is derived from an EMBL/GenBank/DDBJ whole genome shotgun (WGS) entry which is preliminary data.</text>
</comment>
<dbReference type="Pfam" id="PF12019">
    <property type="entry name" value="GspH"/>
    <property type="match status" value="1"/>
</dbReference>
<accession>A0A2T4IGB6</accession>
<evidence type="ECO:0000256" key="11">
    <source>
        <dbReference type="SAM" id="Phobius"/>
    </source>
</evidence>
<dbReference type="Pfam" id="PF07963">
    <property type="entry name" value="N_methyl"/>
    <property type="match status" value="1"/>
</dbReference>
<keyword evidence="3" id="KW-1003">Cell membrane</keyword>
<evidence type="ECO:0000256" key="8">
    <source>
        <dbReference type="ARBA" id="ARBA00023136"/>
    </source>
</evidence>
<proteinExistence type="inferred from homology"/>
<dbReference type="RefSeq" id="WP_107493220.1">
    <property type="nucleotide sequence ID" value="NZ_PZKC01000005.1"/>
</dbReference>
<evidence type="ECO:0000256" key="10">
    <source>
        <dbReference type="ARBA" id="ARBA00030775"/>
    </source>
</evidence>
<evidence type="ECO:0000259" key="12">
    <source>
        <dbReference type="Pfam" id="PF12019"/>
    </source>
</evidence>
<evidence type="ECO:0000256" key="9">
    <source>
        <dbReference type="ARBA" id="ARBA00025772"/>
    </source>
</evidence>
<evidence type="ECO:0000256" key="2">
    <source>
        <dbReference type="ARBA" id="ARBA00021549"/>
    </source>
</evidence>
<dbReference type="GO" id="GO:0005886">
    <property type="term" value="C:plasma membrane"/>
    <property type="evidence" value="ECO:0007669"/>
    <property type="project" value="UniProtKB-SubCell"/>
</dbReference>
<dbReference type="NCBIfam" id="TIGR02532">
    <property type="entry name" value="IV_pilin_GFxxxE"/>
    <property type="match status" value="1"/>
</dbReference>
<dbReference type="InterPro" id="IPR022346">
    <property type="entry name" value="T2SS_GspH"/>
</dbReference>
<dbReference type="InterPro" id="IPR045584">
    <property type="entry name" value="Pilin-like"/>
</dbReference>
<organism evidence="13 14">
    <name type="scientific">Pseudothauera lacus</name>
    <dbReference type="NCBI Taxonomy" id="2136175"/>
    <lineage>
        <taxon>Bacteria</taxon>
        <taxon>Pseudomonadati</taxon>
        <taxon>Pseudomonadota</taxon>
        <taxon>Betaproteobacteria</taxon>
        <taxon>Rhodocyclales</taxon>
        <taxon>Zoogloeaceae</taxon>
        <taxon>Pseudothauera</taxon>
    </lineage>
</organism>
<dbReference type="PROSITE" id="PS00409">
    <property type="entry name" value="PROKAR_NTER_METHYL"/>
    <property type="match status" value="1"/>
</dbReference>
<evidence type="ECO:0000313" key="14">
    <source>
        <dbReference type="Proteomes" id="UP000241193"/>
    </source>
</evidence>
<feature type="domain" description="General secretion pathway GspH" evidence="12">
    <location>
        <begin position="65"/>
        <end position="157"/>
    </location>
</feature>
<gene>
    <name evidence="13" type="ORF">C8261_08405</name>
</gene>
<dbReference type="AlphaFoldDB" id="A0A2T4IGB6"/>
<dbReference type="EMBL" id="PZKC01000005">
    <property type="protein sequence ID" value="PTD96819.1"/>
    <property type="molecule type" value="Genomic_DNA"/>
</dbReference>
<comment type="subcellular location">
    <subcellularLocation>
        <location evidence="1">Cell inner membrane</location>
        <topology evidence="1">Single-pass membrane protein</topology>
    </subcellularLocation>
</comment>
<evidence type="ECO:0000256" key="7">
    <source>
        <dbReference type="ARBA" id="ARBA00022989"/>
    </source>
</evidence>
<reference evidence="13 14" key="1">
    <citation type="submission" date="2018-03" db="EMBL/GenBank/DDBJ databases">
        <authorList>
            <person name="Keele B.F."/>
        </authorList>
    </citation>
    <scope>NUCLEOTIDE SEQUENCE [LARGE SCALE GENOMIC DNA]</scope>
    <source>
        <strain evidence="13 14">D20</strain>
    </source>
</reference>
<dbReference type="Gene3D" id="3.30.700.10">
    <property type="entry name" value="Glycoprotein, Type 4 Pilin"/>
    <property type="match status" value="1"/>
</dbReference>
<keyword evidence="5" id="KW-0997">Cell inner membrane</keyword>
<dbReference type="InterPro" id="IPR002416">
    <property type="entry name" value="T2SS_protein-GspH"/>
</dbReference>
<dbReference type="OrthoDB" id="9181238at2"/>
<evidence type="ECO:0000256" key="6">
    <source>
        <dbReference type="ARBA" id="ARBA00022692"/>
    </source>
</evidence>
<dbReference type="PRINTS" id="PR00885">
    <property type="entry name" value="BCTERIALGSPH"/>
</dbReference>
<name>A0A2T4IGB6_9RHOO</name>
<evidence type="ECO:0000256" key="4">
    <source>
        <dbReference type="ARBA" id="ARBA00022481"/>
    </source>
</evidence>
<feature type="transmembrane region" description="Helical" evidence="11">
    <location>
        <begin position="29"/>
        <end position="50"/>
    </location>
</feature>
<evidence type="ECO:0000256" key="3">
    <source>
        <dbReference type="ARBA" id="ARBA00022475"/>
    </source>
</evidence>
<protein>
    <recommendedName>
        <fullName evidence="2">Type II secretion system protein H</fullName>
    </recommendedName>
    <alternativeName>
        <fullName evidence="10">General secretion pathway protein H</fullName>
    </alternativeName>
</protein>
<keyword evidence="14" id="KW-1185">Reference proteome</keyword>
<keyword evidence="6 11" id="KW-0812">Transmembrane</keyword>
<dbReference type="GO" id="GO:0015628">
    <property type="term" value="P:protein secretion by the type II secretion system"/>
    <property type="evidence" value="ECO:0007669"/>
    <property type="project" value="InterPro"/>
</dbReference>
<keyword evidence="4" id="KW-0488">Methylation</keyword>
<comment type="similarity">
    <text evidence="9">Belongs to the GSP H family.</text>
</comment>
<keyword evidence="7 11" id="KW-1133">Transmembrane helix</keyword>
<evidence type="ECO:0000313" key="13">
    <source>
        <dbReference type="EMBL" id="PTD96819.1"/>
    </source>
</evidence>
<dbReference type="InterPro" id="IPR012902">
    <property type="entry name" value="N_methyl_site"/>
</dbReference>
<dbReference type="GO" id="GO:0015627">
    <property type="term" value="C:type II protein secretion system complex"/>
    <property type="evidence" value="ECO:0007669"/>
    <property type="project" value="InterPro"/>
</dbReference>
<reference evidence="13 14" key="2">
    <citation type="submission" date="2018-04" db="EMBL/GenBank/DDBJ databases">
        <title>Thauera lacus sp. nov., isolated from an saline lake in Inner Mongolia, China.</title>
        <authorList>
            <person name="Liang Q.-Y."/>
        </authorList>
    </citation>
    <scope>NUCLEOTIDE SEQUENCE [LARGE SCALE GENOMIC DNA]</scope>
    <source>
        <strain evidence="13 14">D20</strain>
    </source>
</reference>
<evidence type="ECO:0000256" key="1">
    <source>
        <dbReference type="ARBA" id="ARBA00004377"/>
    </source>
</evidence>